<evidence type="ECO:0000313" key="2">
    <source>
        <dbReference type="EMBL" id="ODA28803.1"/>
    </source>
</evidence>
<comment type="caution">
    <text evidence="2">The sequence shown here is derived from an EMBL/GenBank/DDBJ whole genome shotgun (WGS) entry which is preliminary data.</text>
</comment>
<evidence type="ECO:0000313" key="3">
    <source>
        <dbReference type="Proteomes" id="UP000094828"/>
    </source>
</evidence>
<sequence>MPAMLAREEYIEQAYFFRTFRERLKEDLPTQEILQALQDELLASTRLPMAVNHLRTELLHSGVIFTGMRQLGHYFTSFQAFVMEQAEQEGSRFDHWLALEILEREADYKSKESLASGLFVFQFESLARNRLGYDRGLDAIAGDPIYNEAWKIWIKRLRALLGTVDFADLLYHRSELAAKNREKQAAQKASIQQLSQPEESGTEAADVNSKSSRAPQGEEILFSEAAGRIAKANHGKDPLYLFAALQRQLGYPAVPKPQRALKLAQTHPELEMRLSRLEQRLQLMEAEQSGKLDLKEFLMKPPSFGDDLA</sequence>
<gene>
    <name evidence="2" type="ORF">A6X21_11195</name>
</gene>
<accession>A0A1C3E6G7</accession>
<reference evidence="2 3" key="1">
    <citation type="submission" date="2016-05" db="EMBL/GenBank/DDBJ databases">
        <title>Genomic and physiological characterization of Planctopirus sp. isolated from fresh water lake.</title>
        <authorList>
            <person name="Subhash Y."/>
            <person name="Ramana C."/>
        </authorList>
    </citation>
    <scope>NUCLEOTIDE SEQUENCE [LARGE SCALE GENOMIC DNA]</scope>
    <source>
        <strain evidence="2 3">JC280</strain>
    </source>
</reference>
<protein>
    <submittedName>
        <fullName evidence="2">Uncharacterized protein</fullName>
    </submittedName>
</protein>
<feature type="compositionally biased region" description="Polar residues" evidence="1">
    <location>
        <begin position="187"/>
        <end position="199"/>
    </location>
</feature>
<feature type="region of interest" description="Disordered" evidence="1">
    <location>
        <begin position="187"/>
        <end position="214"/>
    </location>
</feature>
<proteinExistence type="predicted"/>
<dbReference type="EMBL" id="LYDR01000151">
    <property type="protein sequence ID" value="ODA28803.1"/>
    <property type="molecule type" value="Genomic_DNA"/>
</dbReference>
<organism evidence="2 3">
    <name type="scientific">Planctopirus hydrillae</name>
    <dbReference type="NCBI Taxonomy" id="1841610"/>
    <lineage>
        <taxon>Bacteria</taxon>
        <taxon>Pseudomonadati</taxon>
        <taxon>Planctomycetota</taxon>
        <taxon>Planctomycetia</taxon>
        <taxon>Planctomycetales</taxon>
        <taxon>Planctomycetaceae</taxon>
        <taxon>Planctopirus</taxon>
    </lineage>
</organism>
<keyword evidence="3" id="KW-1185">Reference proteome</keyword>
<dbReference type="Proteomes" id="UP000094828">
    <property type="component" value="Unassembled WGS sequence"/>
</dbReference>
<dbReference type="AlphaFoldDB" id="A0A1C3E6G7"/>
<evidence type="ECO:0000256" key="1">
    <source>
        <dbReference type="SAM" id="MobiDB-lite"/>
    </source>
</evidence>
<dbReference type="OrthoDB" id="251009at2"/>
<name>A0A1C3E6G7_9PLAN</name>